<keyword evidence="14" id="KW-0599">Photoprotein</keyword>
<feature type="domain" description="AMP-dependent synthetase/ligase" evidence="16">
    <location>
        <begin position="38"/>
        <end position="397"/>
    </location>
</feature>
<dbReference type="AlphaFoldDB" id="A0A0C6E621"/>
<evidence type="ECO:0000313" key="18">
    <source>
        <dbReference type="EMBL" id="BAQ25863.1"/>
    </source>
</evidence>
<evidence type="ECO:0000256" key="3">
    <source>
        <dbReference type="ARBA" id="ARBA00006432"/>
    </source>
</evidence>
<evidence type="ECO:0000256" key="7">
    <source>
        <dbReference type="ARBA" id="ARBA00022741"/>
    </source>
</evidence>
<keyword evidence="9" id="KW-0460">Magnesium</keyword>
<dbReference type="GO" id="GO:0047077">
    <property type="term" value="F:Photinus-luciferin 4-monooxygenase (ATP-hydrolyzing) activity"/>
    <property type="evidence" value="ECO:0007669"/>
    <property type="project" value="UniProtKB-EC"/>
</dbReference>
<feature type="domain" description="AMP-binding enzyme C-terminal" evidence="17">
    <location>
        <begin position="449"/>
        <end position="525"/>
    </location>
</feature>
<proteinExistence type="evidence at transcript level"/>
<evidence type="ECO:0000256" key="13">
    <source>
        <dbReference type="ARBA" id="ARBA00023223"/>
    </source>
</evidence>
<dbReference type="Gene3D" id="3.40.50.980">
    <property type="match status" value="2"/>
</dbReference>
<dbReference type="GO" id="GO:0016405">
    <property type="term" value="F:CoA-ligase activity"/>
    <property type="evidence" value="ECO:0007669"/>
    <property type="project" value="TreeGrafter"/>
</dbReference>
<comment type="cofactor">
    <cofactor evidence="1">
        <name>Mg(2+)</name>
        <dbReference type="ChEBI" id="CHEBI:18420"/>
    </cofactor>
</comment>
<evidence type="ECO:0000259" key="16">
    <source>
        <dbReference type="Pfam" id="PF00501"/>
    </source>
</evidence>
<evidence type="ECO:0000256" key="5">
    <source>
        <dbReference type="ARBA" id="ARBA00019043"/>
    </source>
</evidence>
<dbReference type="InterPro" id="IPR000873">
    <property type="entry name" value="AMP-dep_synth/lig_dom"/>
</dbReference>
<dbReference type="Pfam" id="PF00501">
    <property type="entry name" value="AMP-binding"/>
    <property type="match status" value="1"/>
</dbReference>
<evidence type="ECO:0000256" key="10">
    <source>
        <dbReference type="ARBA" id="ARBA00023002"/>
    </source>
</evidence>
<dbReference type="FunFam" id="3.40.50.12780:FF:000003">
    <property type="entry name" value="Long-chain-fatty-acid--CoA ligase FadD"/>
    <property type="match status" value="1"/>
</dbReference>
<evidence type="ECO:0000256" key="6">
    <source>
        <dbReference type="ARBA" id="ARBA00022723"/>
    </source>
</evidence>
<comment type="catalytic activity">
    <reaction evidence="15">
        <text>firefly D-luciferin + ATP + O2 = firefly oxyluciferin + hnu + AMP + CO2 + diphosphate</text>
        <dbReference type="Rhea" id="RHEA:10732"/>
        <dbReference type="ChEBI" id="CHEBI:15379"/>
        <dbReference type="ChEBI" id="CHEBI:16526"/>
        <dbReference type="ChEBI" id="CHEBI:16792"/>
        <dbReference type="ChEBI" id="CHEBI:30212"/>
        <dbReference type="ChEBI" id="CHEBI:30616"/>
        <dbReference type="ChEBI" id="CHEBI:33019"/>
        <dbReference type="ChEBI" id="CHEBI:58038"/>
        <dbReference type="ChEBI" id="CHEBI:456215"/>
        <dbReference type="EC" id="1.13.12.7"/>
    </reaction>
</comment>
<evidence type="ECO:0000256" key="2">
    <source>
        <dbReference type="ARBA" id="ARBA00004275"/>
    </source>
</evidence>
<comment type="subcellular location">
    <subcellularLocation>
        <location evidence="2">Peroxisome</location>
    </subcellularLocation>
</comment>
<keyword evidence="13" id="KW-0455">Luminescence</keyword>
<dbReference type="GO" id="GO:0005777">
    <property type="term" value="C:peroxisome"/>
    <property type="evidence" value="ECO:0007669"/>
    <property type="project" value="UniProtKB-SubCell"/>
</dbReference>
<evidence type="ECO:0000256" key="8">
    <source>
        <dbReference type="ARBA" id="ARBA00022840"/>
    </source>
</evidence>
<dbReference type="PANTHER" id="PTHR24096">
    <property type="entry name" value="LONG-CHAIN-FATTY-ACID--COA LIGASE"/>
    <property type="match status" value="1"/>
</dbReference>
<dbReference type="InterPro" id="IPR020845">
    <property type="entry name" value="AMP-binding_CS"/>
</dbReference>
<dbReference type="SUPFAM" id="SSF56801">
    <property type="entry name" value="Acetyl-CoA synthetase-like"/>
    <property type="match status" value="1"/>
</dbReference>
<dbReference type="GO" id="GO:0046872">
    <property type="term" value="F:metal ion binding"/>
    <property type="evidence" value="ECO:0007669"/>
    <property type="project" value="UniProtKB-KW"/>
</dbReference>
<keyword evidence="6" id="KW-0479">Metal-binding</keyword>
<evidence type="ECO:0000256" key="9">
    <source>
        <dbReference type="ARBA" id="ARBA00022842"/>
    </source>
</evidence>
<gene>
    <name evidence="18" type="primary">CbL10</name>
</gene>
<dbReference type="PROSITE" id="PS00455">
    <property type="entry name" value="AMP_BINDING"/>
    <property type="match status" value="1"/>
</dbReference>
<keyword evidence="10" id="KW-0560">Oxidoreductase</keyword>
<dbReference type="FunFam" id="3.30.300.30:FF:000007">
    <property type="entry name" value="4-coumarate--CoA ligase 2"/>
    <property type="match status" value="1"/>
</dbReference>
<sequence length="542" mass="59873">MEVDKYVLHGPVSLCPLENTSAGKQIYNALRRHCHLPEAMIDAHTGQKLSYKELFETSCRLAQCLQRCGYKRNDVISVCSENNLHFFSPILAALCIGVVSAPLNDNYTQGELHNALNISKPGIIFCSEKVLPRMLEVKKQFSCIRRIILLDAEEDVGENESLSNFILRNSDESFRNFKPLDFDPDDQVAAIMCSSGTTGLPKGVMITHKNLAVRFTHVRDPRTGTQTIPGTTVLSFMPFFHGFGFCTNLGYFLVGNRIVMLKRFQPELFLRSIQDYEVRSVLAVPPIILFLAKSPIVDKYDLTSLKEIGVGAAPLGKEVGEAVAKRLNLEGIRQGYGLTEATLAVTFTPNNEFRPGSSGTVVPLMSAKVINIDNGESLGPNVVGELCFKGGLVMRGYAGNIKATKEAIDEDGWLHTGDLGYYDKEGHFYIVDRLKELIKYKGFQVPPAELEGLLLKHPCIKDAAVIGIPDELAGELPAAFVVKQPGKKLSEKEVFDYIANQVSSPKHLRGGVRFIDEIPKSATGKIVRKALRELAIKMNSKL</sequence>
<evidence type="ECO:0000256" key="15">
    <source>
        <dbReference type="ARBA" id="ARBA00048497"/>
    </source>
</evidence>
<reference evidence="18" key="1">
    <citation type="submission" date="2006-02" db="EMBL/GenBank/DDBJ databases">
        <title>Pyrophorus sp. luciferase.</title>
        <authorList>
            <person name="Oba Y."/>
            <person name="Ohta Y."/>
            <person name="Inouye S."/>
            <person name="Ojika M."/>
        </authorList>
    </citation>
    <scope>NUCLEOTIDE SEQUENCE</scope>
</reference>
<evidence type="ECO:0000256" key="4">
    <source>
        <dbReference type="ARBA" id="ARBA00012532"/>
    </source>
</evidence>
<evidence type="ECO:0000256" key="1">
    <source>
        <dbReference type="ARBA" id="ARBA00001946"/>
    </source>
</evidence>
<dbReference type="Gene3D" id="2.30.38.10">
    <property type="entry name" value="Luciferase, Domain 3"/>
    <property type="match status" value="1"/>
</dbReference>
<keyword evidence="12" id="KW-0576">Peroxisome</keyword>
<dbReference type="EC" id="1.13.12.7" evidence="4"/>
<dbReference type="Gene3D" id="3.30.300.30">
    <property type="match status" value="1"/>
</dbReference>
<keyword evidence="8" id="KW-0067">ATP-binding</keyword>
<accession>A0A0C6E621</accession>
<dbReference type="InterPro" id="IPR045851">
    <property type="entry name" value="AMP-bd_C_sf"/>
</dbReference>
<keyword evidence="7" id="KW-0547">Nucleotide-binding</keyword>
<protein>
    <recommendedName>
        <fullName evidence="5">Luciferin 4-monooxygenase</fullName>
        <ecNumber evidence="4">1.13.12.7</ecNumber>
    </recommendedName>
</protein>
<evidence type="ECO:0000256" key="14">
    <source>
        <dbReference type="ARBA" id="ARBA00023262"/>
    </source>
</evidence>
<name>A0A0C6E621_9COLE</name>
<dbReference type="GO" id="GO:0008218">
    <property type="term" value="P:bioluminescence"/>
    <property type="evidence" value="ECO:0007669"/>
    <property type="project" value="UniProtKB-KW"/>
</dbReference>
<keyword evidence="11" id="KW-0503">Monooxygenase</keyword>
<dbReference type="InterPro" id="IPR025110">
    <property type="entry name" value="AMP-bd_C"/>
</dbReference>
<evidence type="ECO:0000259" key="17">
    <source>
        <dbReference type="Pfam" id="PF13193"/>
    </source>
</evidence>
<evidence type="ECO:0000256" key="12">
    <source>
        <dbReference type="ARBA" id="ARBA00023140"/>
    </source>
</evidence>
<comment type="similarity">
    <text evidence="3">Belongs to the ATP-dependent AMP-binding enzyme family.</text>
</comment>
<dbReference type="Pfam" id="PF13193">
    <property type="entry name" value="AMP-binding_C"/>
    <property type="match status" value="1"/>
</dbReference>
<dbReference type="EMBL" id="AB251886">
    <property type="protein sequence ID" value="BAQ25863.1"/>
    <property type="molecule type" value="mRNA"/>
</dbReference>
<evidence type="ECO:0000256" key="11">
    <source>
        <dbReference type="ARBA" id="ARBA00023033"/>
    </source>
</evidence>
<organism evidence="18">
    <name type="scientific">Cryptalaus berus</name>
    <dbReference type="NCBI Taxonomy" id="341302"/>
    <lineage>
        <taxon>Eukaryota</taxon>
        <taxon>Metazoa</taxon>
        <taxon>Ecdysozoa</taxon>
        <taxon>Arthropoda</taxon>
        <taxon>Hexapoda</taxon>
        <taxon>Insecta</taxon>
        <taxon>Pterygota</taxon>
        <taxon>Neoptera</taxon>
        <taxon>Endopterygota</taxon>
        <taxon>Coleoptera</taxon>
        <taxon>Polyphaga</taxon>
        <taxon>Elateriformia</taxon>
        <taxon>Elateroidea</taxon>
        <taxon>Elateridae</taxon>
        <taxon>Agrypninae</taxon>
        <taxon>Hemirhipini</taxon>
        <taxon>Cryptalaus</taxon>
    </lineage>
</organism>
<dbReference type="GO" id="GO:0005524">
    <property type="term" value="F:ATP binding"/>
    <property type="evidence" value="ECO:0007669"/>
    <property type="project" value="UniProtKB-KW"/>
</dbReference>
<dbReference type="PANTHER" id="PTHR24096:SF423">
    <property type="entry name" value="GM05240P"/>
    <property type="match status" value="1"/>
</dbReference>